<dbReference type="GO" id="GO:0071004">
    <property type="term" value="C:U2-type prespliceosome"/>
    <property type="evidence" value="ECO:0007669"/>
    <property type="project" value="TreeGrafter"/>
</dbReference>
<dbReference type="SMART" id="SM00332">
    <property type="entry name" value="PP2Cc"/>
    <property type="match status" value="1"/>
</dbReference>
<dbReference type="Gene3D" id="1.10.510.10">
    <property type="entry name" value="Transferase(Phosphotransferase) domain 1"/>
    <property type="match status" value="1"/>
</dbReference>
<dbReference type="CDD" id="cd00143">
    <property type="entry name" value="PP2Cc"/>
    <property type="match status" value="1"/>
</dbReference>
<dbReference type="PROSITE" id="PS01032">
    <property type="entry name" value="PPM_1"/>
    <property type="match status" value="1"/>
</dbReference>
<dbReference type="PROSITE" id="PS50011">
    <property type="entry name" value="PROTEIN_KINASE_DOM"/>
    <property type="match status" value="1"/>
</dbReference>
<dbReference type="Pfam" id="PF01846">
    <property type="entry name" value="FF"/>
    <property type="match status" value="3"/>
</dbReference>
<feature type="compositionally biased region" description="Basic and acidic residues" evidence="6">
    <location>
        <begin position="845"/>
        <end position="861"/>
    </location>
</feature>
<feature type="transmembrane region" description="Helical" evidence="7">
    <location>
        <begin position="1247"/>
        <end position="1269"/>
    </location>
</feature>
<evidence type="ECO:0000259" key="11">
    <source>
        <dbReference type="PROSITE" id="PS51746"/>
    </source>
</evidence>
<dbReference type="Pfam" id="PF25432">
    <property type="entry name" value="FF_PRPF40A"/>
    <property type="match status" value="1"/>
</dbReference>
<dbReference type="OrthoDB" id="187617at2759"/>
<evidence type="ECO:0000256" key="7">
    <source>
        <dbReference type="SAM" id="Phobius"/>
    </source>
</evidence>
<comment type="similarity">
    <text evidence="5">Belongs to the PP2C family.</text>
</comment>
<evidence type="ECO:0000256" key="1">
    <source>
        <dbReference type="ARBA" id="ARBA00004170"/>
    </source>
</evidence>
<feature type="domain" description="PPM-type phosphatase" evidence="11">
    <location>
        <begin position="711"/>
        <end position="983"/>
    </location>
</feature>
<dbReference type="InterPro" id="IPR036457">
    <property type="entry name" value="PPM-type-like_dom_sf"/>
</dbReference>
<keyword evidence="2" id="KW-0479">Metal-binding</keyword>
<evidence type="ECO:0000259" key="9">
    <source>
        <dbReference type="PROSITE" id="PS50020"/>
    </source>
</evidence>
<dbReference type="PANTHER" id="PTHR11864:SF0">
    <property type="entry name" value="PRP40 PRE-MRNA PROCESSING FACTOR 40 HOMOLOG A (YEAST)"/>
    <property type="match status" value="1"/>
</dbReference>
<keyword evidence="7" id="KW-0812">Transmembrane</keyword>
<dbReference type="SUPFAM" id="SSF51045">
    <property type="entry name" value="WW domain"/>
    <property type="match status" value="2"/>
</dbReference>
<feature type="compositionally biased region" description="Basic and acidic residues" evidence="6">
    <location>
        <begin position="677"/>
        <end position="693"/>
    </location>
</feature>
<feature type="region of interest" description="Disordered" evidence="6">
    <location>
        <begin position="1080"/>
        <end position="1113"/>
    </location>
</feature>
<dbReference type="InterPro" id="IPR000222">
    <property type="entry name" value="PP2C_BS"/>
</dbReference>
<dbReference type="InterPro" id="IPR002713">
    <property type="entry name" value="FF_domain"/>
</dbReference>
<feature type="domain" description="FF" evidence="10">
    <location>
        <begin position="109"/>
        <end position="164"/>
    </location>
</feature>
<evidence type="ECO:0000256" key="5">
    <source>
        <dbReference type="RuleBase" id="RU003465"/>
    </source>
</evidence>
<feature type="domain" description="WW" evidence="9">
    <location>
        <begin position="51"/>
        <end position="78"/>
    </location>
</feature>
<dbReference type="GO" id="GO:0003723">
    <property type="term" value="F:RNA binding"/>
    <property type="evidence" value="ECO:0007669"/>
    <property type="project" value="TreeGrafter"/>
</dbReference>
<dbReference type="Gene3D" id="2.20.70.10">
    <property type="match status" value="2"/>
</dbReference>
<keyword evidence="7" id="KW-1133">Transmembrane helix</keyword>
<dbReference type="CDD" id="cd00201">
    <property type="entry name" value="WW"/>
    <property type="match status" value="2"/>
</dbReference>
<dbReference type="PANTHER" id="PTHR11864">
    <property type="entry name" value="PRE-MRNA-PROCESSING PROTEIN PRP40"/>
    <property type="match status" value="1"/>
</dbReference>
<accession>A0A812SBU6</accession>
<organism evidence="12 13">
    <name type="scientific">Symbiodinium natans</name>
    <dbReference type="NCBI Taxonomy" id="878477"/>
    <lineage>
        <taxon>Eukaryota</taxon>
        <taxon>Sar</taxon>
        <taxon>Alveolata</taxon>
        <taxon>Dinophyceae</taxon>
        <taxon>Suessiales</taxon>
        <taxon>Symbiodiniaceae</taxon>
        <taxon>Symbiodinium</taxon>
    </lineage>
</organism>
<protein>
    <submittedName>
        <fullName evidence="12">PRP40A protein</fullName>
    </submittedName>
</protein>
<dbReference type="Gene3D" id="3.60.40.10">
    <property type="entry name" value="PPM-type phosphatase domain"/>
    <property type="match status" value="1"/>
</dbReference>
<proteinExistence type="inferred from homology"/>
<feature type="region of interest" description="Disordered" evidence="6">
    <location>
        <begin position="620"/>
        <end position="650"/>
    </location>
</feature>
<keyword evidence="7" id="KW-0472">Membrane</keyword>
<reference evidence="12" key="1">
    <citation type="submission" date="2021-02" db="EMBL/GenBank/DDBJ databases">
        <authorList>
            <person name="Dougan E. K."/>
            <person name="Rhodes N."/>
            <person name="Thang M."/>
            <person name="Chan C."/>
        </authorList>
    </citation>
    <scope>NUCLEOTIDE SEQUENCE</scope>
</reference>
<comment type="caution">
    <text evidence="12">The sequence shown here is derived from an EMBL/GenBank/DDBJ whole genome shotgun (WGS) entry which is preliminary data.</text>
</comment>
<sequence length="1579" mass="178623">MADPAKEPGNWTEHTHNDGRRYYYNKVTKQSSWDKPECLKNADEKLNTTSWKEYKTADGRDYYYNPITKQSVWEMPAELKRLRGLAKEDESDDEKASKPKKQEEPEWNTPEDRRNAFRQLLEDKGIKSNMKWEDALKLIQDDRRFGALTAAGERKQSFAEYITQSKKREKEEEREKRKKAKDDFIDALTAWKDLKLTTRYKDAAEHFYNEEWFKLLEEDERVEVFDDFMDENEKKAKEDRRKKRKEYVEKIKEIYTSEEKITVLSRWRDVQDALRDNEYFKWLSKLEALTSWEEWVLDTEKAELKEKTKAKYRAERKNRDAFRELLRQHGREGKISSNTFWGDYAEEHDVVKDARYVALIAQPGSTPHDLFDDYLEELADKYAQDKTRLKKLAKSKGLVITQSSTWEWFKTELKDEAVFKDMSEEHCKQHFESLVSKAKEVEEDADKVAKKNRKKFVELLQKSREITAKTSYEKAGKLLGSSAAWEAMEDATRRQCFDIFVDQLKIQSGGKEEEKEEEEEDATTKKKEKKKLARAAGAADRVLGFWLEPRHIHQRSVTWLEGVGGMSCTGNDVVLHAEHSKETVARAVSKTGAGQSLAKMPDSDNFSLSGLLEELELEIEDREKSEDHRRGALPQADKPSDGRTDLVVPAGPNDDWQFMGLLEGLEGSAESNSMSQFRKDQQAPGTKREKREVAIQVPRPWSRTDDALVAFTSLASDANAAYRSYMEDGSLALQPFVPDSNDRWSFFAVYDGHGGREAVDYCEMRLHEQVALEMKTSSPLDALQKAFLKIDSQLGMYGAWNHGTTATVVLVQGSKDPSKPRSLHVAHVGDSRAVLIENIGCPRSLTKDHRPSDQDEAKRVTEGGGIVSGGRVGGDLAISRSLGDHRLKGKGLSCTPDLCTVGVAAGHVLIVATDGLWDVLSDEDACKIVERSVEEAAGARQSPSDISDWLQHHTSQELVDEAKRLGSSIMSLAPAVTNIIISSPAVIMAWWPRDFHSESVSAVKNAQGLADLSSPQGLRRTHLEKPGQAIKVIRNRPNAIFSAKSTKRSYTSWSYPIHFVWTKDVSQELLAKLPPQVLRSDEAQPRKRARSSASEAPKAKAKRAKPRKEEPTSTGLMLVLAHRPLNFIAAGVPMYFFKTFLRPPLKCMESQASEPFATQYDDVLPLGLGWIVSGMLPHDAGKLSMKDKSHGVPSHLTSPKGLRHKEPATAMSMKPTLFGVIRGGDLSRPWCRMVQAMLSKMKLSYAAMLRLIVGIFQICCSLAYVMSLARHAQTAMDRQGAGNRGFENVRLLQNAARNQGKVELQKDLLQNGKFVAVKRMPVTWTGKNHKDFLEKHPSETELPWMDLGLAKYLHAKGFRFICEPFGTFRSERETFFVSEFADRGDLFEWCQAGPTPGEEREQMLRPVAQQIFAAVGHLHSLKIAHCDLSLENILLATTSPDDPPQVKLIDFGMAVMNQDFMVGPRGKPSYQAPEMHEQCRYDPCLADAFSVGVVLFGMVAQDYPWLTTKPNGCKCFEFARQKGLQAYMMKRKARNSGGARLSEVFSDSLMELLEALLKVDPAERSRIGASTLPWLGEEL</sequence>
<dbReference type="GO" id="GO:0045292">
    <property type="term" value="P:mRNA cis splicing, via spliceosome"/>
    <property type="evidence" value="ECO:0007669"/>
    <property type="project" value="InterPro"/>
</dbReference>
<evidence type="ECO:0000256" key="3">
    <source>
        <dbReference type="ARBA" id="ARBA00022801"/>
    </source>
</evidence>
<keyword evidence="3 5" id="KW-0378">Hydrolase</keyword>
<dbReference type="SUPFAM" id="SSF81606">
    <property type="entry name" value="PP2C-like"/>
    <property type="match status" value="1"/>
</dbReference>
<dbReference type="InterPro" id="IPR001202">
    <property type="entry name" value="WW_dom"/>
</dbReference>
<dbReference type="InterPro" id="IPR001932">
    <property type="entry name" value="PPM-type_phosphatase-like_dom"/>
</dbReference>
<dbReference type="InterPro" id="IPR036020">
    <property type="entry name" value="WW_dom_sf"/>
</dbReference>
<dbReference type="InterPro" id="IPR036517">
    <property type="entry name" value="FF_domain_sf"/>
</dbReference>
<dbReference type="Pfam" id="PF00397">
    <property type="entry name" value="WW"/>
    <property type="match status" value="2"/>
</dbReference>
<keyword evidence="4 5" id="KW-0904">Protein phosphatase</keyword>
<dbReference type="PROSITE" id="PS01159">
    <property type="entry name" value="WW_DOMAIN_1"/>
    <property type="match status" value="1"/>
</dbReference>
<dbReference type="GO" id="GO:0046872">
    <property type="term" value="F:metal ion binding"/>
    <property type="evidence" value="ECO:0007669"/>
    <property type="project" value="UniProtKB-KW"/>
</dbReference>
<dbReference type="GO" id="GO:0005524">
    <property type="term" value="F:ATP binding"/>
    <property type="evidence" value="ECO:0007669"/>
    <property type="project" value="InterPro"/>
</dbReference>
<feature type="region of interest" description="Disordered" evidence="6">
    <location>
        <begin position="84"/>
        <end position="119"/>
    </location>
</feature>
<evidence type="ECO:0000313" key="12">
    <source>
        <dbReference type="EMBL" id="CAE7472310.1"/>
    </source>
</evidence>
<feature type="domain" description="Protein kinase" evidence="8">
    <location>
        <begin position="1275"/>
        <end position="1575"/>
    </location>
</feature>
<evidence type="ECO:0000256" key="6">
    <source>
        <dbReference type="SAM" id="MobiDB-lite"/>
    </source>
</evidence>
<feature type="compositionally biased region" description="Basic and acidic residues" evidence="6">
    <location>
        <begin position="621"/>
        <end position="630"/>
    </location>
</feature>
<dbReference type="PROSITE" id="PS51746">
    <property type="entry name" value="PPM_2"/>
    <property type="match status" value="1"/>
</dbReference>
<evidence type="ECO:0000256" key="4">
    <source>
        <dbReference type="ARBA" id="ARBA00022912"/>
    </source>
</evidence>
<evidence type="ECO:0000259" key="10">
    <source>
        <dbReference type="PROSITE" id="PS51676"/>
    </source>
</evidence>
<dbReference type="GO" id="GO:0004721">
    <property type="term" value="F:phosphoprotein phosphatase activity"/>
    <property type="evidence" value="ECO:0007669"/>
    <property type="project" value="UniProtKB-KW"/>
</dbReference>
<dbReference type="PROSITE" id="PS50020">
    <property type="entry name" value="WW_DOMAIN_2"/>
    <property type="match status" value="2"/>
</dbReference>
<dbReference type="InterPro" id="IPR039726">
    <property type="entry name" value="Prp40-like"/>
</dbReference>
<feature type="region of interest" description="Disordered" evidence="6">
    <location>
        <begin position="845"/>
        <end position="865"/>
    </location>
</feature>
<keyword evidence="13" id="KW-1185">Reference proteome</keyword>
<dbReference type="GO" id="GO:0016020">
    <property type="term" value="C:membrane"/>
    <property type="evidence" value="ECO:0007669"/>
    <property type="project" value="UniProtKB-SubCell"/>
</dbReference>
<dbReference type="Pfam" id="PF00069">
    <property type="entry name" value="Pkinase"/>
    <property type="match status" value="1"/>
</dbReference>
<dbReference type="GO" id="GO:0005685">
    <property type="term" value="C:U1 snRNP"/>
    <property type="evidence" value="ECO:0007669"/>
    <property type="project" value="TreeGrafter"/>
</dbReference>
<evidence type="ECO:0000256" key="2">
    <source>
        <dbReference type="ARBA" id="ARBA00022723"/>
    </source>
</evidence>
<comment type="subcellular location">
    <subcellularLocation>
        <location evidence="1">Membrane</location>
        <topology evidence="1">Peripheral membrane protein</topology>
    </subcellularLocation>
</comment>
<feature type="domain" description="WW" evidence="9">
    <location>
        <begin position="5"/>
        <end position="38"/>
    </location>
</feature>
<dbReference type="InterPro" id="IPR011009">
    <property type="entry name" value="Kinase-like_dom_sf"/>
</dbReference>
<dbReference type="EMBL" id="CAJNDS010002434">
    <property type="protein sequence ID" value="CAE7472310.1"/>
    <property type="molecule type" value="Genomic_DNA"/>
</dbReference>
<evidence type="ECO:0000313" key="13">
    <source>
        <dbReference type="Proteomes" id="UP000604046"/>
    </source>
</evidence>
<dbReference type="SMART" id="SM00441">
    <property type="entry name" value="FF"/>
    <property type="match status" value="4"/>
</dbReference>
<dbReference type="SMART" id="SM00456">
    <property type="entry name" value="WW"/>
    <property type="match status" value="2"/>
</dbReference>
<feature type="region of interest" description="Disordered" evidence="6">
    <location>
        <begin position="668"/>
        <end position="693"/>
    </location>
</feature>
<dbReference type="Gene3D" id="1.10.10.440">
    <property type="entry name" value="FF domain"/>
    <property type="match status" value="4"/>
</dbReference>
<gene>
    <name evidence="12" type="primary">PRP40A</name>
    <name evidence="12" type="ORF">SNAT2548_LOCUS26527</name>
</gene>
<dbReference type="SMART" id="SM00220">
    <property type="entry name" value="S_TKc"/>
    <property type="match status" value="1"/>
</dbReference>
<name>A0A812SBU6_9DINO</name>
<dbReference type="SUPFAM" id="SSF56112">
    <property type="entry name" value="Protein kinase-like (PK-like)"/>
    <property type="match status" value="1"/>
</dbReference>
<dbReference type="GO" id="GO:0004672">
    <property type="term" value="F:protein kinase activity"/>
    <property type="evidence" value="ECO:0007669"/>
    <property type="project" value="InterPro"/>
</dbReference>
<feature type="region of interest" description="Disordered" evidence="6">
    <location>
        <begin position="508"/>
        <end position="531"/>
    </location>
</feature>
<dbReference type="PROSITE" id="PS51676">
    <property type="entry name" value="FF"/>
    <property type="match status" value="1"/>
</dbReference>
<dbReference type="SUPFAM" id="SSF81698">
    <property type="entry name" value="FF domain"/>
    <property type="match status" value="4"/>
</dbReference>
<dbReference type="InterPro" id="IPR000719">
    <property type="entry name" value="Prot_kinase_dom"/>
</dbReference>
<evidence type="ECO:0000259" key="8">
    <source>
        <dbReference type="PROSITE" id="PS50011"/>
    </source>
</evidence>
<dbReference type="Proteomes" id="UP000604046">
    <property type="component" value="Unassembled WGS sequence"/>
</dbReference>
<dbReference type="Pfam" id="PF00481">
    <property type="entry name" value="PP2C"/>
    <property type="match status" value="1"/>
</dbReference>